<proteinExistence type="predicted"/>
<evidence type="ECO:0000313" key="3">
    <source>
        <dbReference type="Proteomes" id="UP000054217"/>
    </source>
</evidence>
<dbReference type="PROSITE" id="PS00675">
    <property type="entry name" value="SIGMA54_INTERACT_1"/>
    <property type="match status" value="1"/>
</dbReference>
<dbReference type="InterPro" id="IPR006073">
    <property type="entry name" value="GTP-bd"/>
</dbReference>
<dbReference type="InterPro" id="IPR027417">
    <property type="entry name" value="P-loop_NTPase"/>
</dbReference>
<dbReference type="EMBL" id="KN831971">
    <property type="protein sequence ID" value="KIO04456.1"/>
    <property type="molecule type" value="Genomic_DNA"/>
</dbReference>
<protein>
    <recommendedName>
        <fullName evidence="1">G domain-containing protein</fullName>
    </recommendedName>
</protein>
<dbReference type="SUPFAM" id="SSF52540">
    <property type="entry name" value="P-loop containing nucleoside triphosphate hydrolases"/>
    <property type="match status" value="1"/>
</dbReference>
<dbReference type="InParanoid" id="A0A0C3P9F2"/>
<reference evidence="2 3" key="1">
    <citation type="submission" date="2014-04" db="EMBL/GenBank/DDBJ databases">
        <authorList>
            <consortium name="DOE Joint Genome Institute"/>
            <person name="Kuo A."/>
            <person name="Kohler A."/>
            <person name="Costa M.D."/>
            <person name="Nagy L.G."/>
            <person name="Floudas D."/>
            <person name="Copeland A."/>
            <person name="Barry K.W."/>
            <person name="Cichocki N."/>
            <person name="Veneault-Fourrey C."/>
            <person name="LaButti K."/>
            <person name="Lindquist E.A."/>
            <person name="Lipzen A."/>
            <person name="Lundell T."/>
            <person name="Morin E."/>
            <person name="Murat C."/>
            <person name="Sun H."/>
            <person name="Tunlid A."/>
            <person name="Henrissat B."/>
            <person name="Grigoriev I.V."/>
            <person name="Hibbett D.S."/>
            <person name="Martin F."/>
            <person name="Nordberg H.P."/>
            <person name="Cantor M.N."/>
            <person name="Hua S.X."/>
        </authorList>
    </citation>
    <scope>NUCLEOTIDE SEQUENCE [LARGE SCALE GENOMIC DNA]</scope>
    <source>
        <strain evidence="2 3">Marx 270</strain>
    </source>
</reference>
<dbReference type="OrthoDB" id="8954335at2759"/>
<sequence length="243" mass="27024">MTSREQSGQPVHNVIIFGETGVGKSSLVNLIVGSNRAETSSDAVACTARNQGYEVTINNRKFRVWDTVGLDSGTFNWLPATFAERPLKRFLSKLFKKGEVDLLVYCVRASRATRALVRHYQTFYSTVCRAAVPVVVVITCLENSSGEMDNWWTKNAGNFRNCGMYFAGHACVTTLADEHCDSAMLQERRASSRRAVHDLISRTCVPYESHLVSGNTSQTQQRNASGFLSSIMPWLRSGTTPQR</sequence>
<dbReference type="Pfam" id="PF01926">
    <property type="entry name" value="MMR_HSR1"/>
    <property type="match status" value="1"/>
</dbReference>
<evidence type="ECO:0000259" key="1">
    <source>
        <dbReference type="Pfam" id="PF01926"/>
    </source>
</evidence>
<name>A0A0C3P9F2_PISTI</name>
<dbReference type="HOGENOM" id="CLU_050405_1_1_1"/>
<feature type="domain" description="G" evidence="1">
    <location>
        <begin position="14"/>
        <end position="138"/>
    </location>
</feature>
<keyword evidence="3" id="KW-1185">Reference proteome</keyword>
<dbReference type="CDD" id="cd00882">
    <property type="entry name" value="Ras_like_GTPase"/>
    <property type="match status" value="1"/>
</dbReference>
<dbReference type="AlphaFoldDB" id="A0A0C3P9F2"/>
<organism evidence="2 3">
    <name type="scientific">Pisolithus tinctorius Marx 270</name>
    <dbReference type="NCBI Taxonomy" id="870435"/>
    <lineage>
        <taxon>Eukaryota</taxon>
        <taxon>Fungi</taxon>
        <taxon>Dikarya</taxon>
        <taxon>Basidiomycota</taxon>
        <taxon>Agaricomycotina</taxon>
        <taxon>Agaricomycetes</taxon>
        <taxon>Agaricomycetidae</taxon>
        <taxon>Boletales</taxon>
        <taxon>Sclerodermatineae</taxon>
        <taxon>Pisolithaceae</taxon>
        <taxon>Pisolithus</taxon>
    </lineage>
</organism>
<dbReference type="GO" id="GO:0005525">
    <property type="term" value="F:GTP binding"/>
    <property type="evidence" value="ECO:0007669"/>
    <property type="project" value="InterPro"/>
</dbReference>
<dbReference type="InterPro" id="IPR025662">
    <property type="entry name" value="Sigma_54_int_dom_ATP-bd_1"/>
</dbReference>
<dbReference type="STRING" id="870435.A0A0C3P9F2"/>
<accession>A0A0C3P9F2</accession>
<gene>
    <name evidence="2" type="ORF">M404DRAFT_1000569</name>
</gene>
<evidence type="ECO:0000313" key="2">
    <source>
        <dbReference type="EMBL" id="KIO04456.1"/>
    </source>
</evidence>
<reference evidence="3" key="2">
    <citation type="submission" date="2015-01" db="EMBL/GenBank/DDBJ databases">
        <title>Evolutionary Origins and Diversification of the Mycorrhizal Mutualists.</title>
        <authorList>
            <consortium name="DOE Joint Genome Institute"/>
            <consortium name="Mycorrhizal Genomics Consortium"/>
            <person name="Kohler A."/>
            <person name="Kuo A."/>
            <person name="Nagy L.G."/>
            <person name="Floudas D."/>
            <person name="Copeland A."/>
            <person name="Barry K.W."/>
            <person name="Cichocki N."/>
            <person name="Veneault-Fourrey C."/>
            <person name="LaButti K."/>
            <person name="Lindquist E.A."/>
            <person name="Lipzen A."/>
            <person name="Lundell T."/>
            <person name="Morin E."/>
            <person name="Murat C."/>
            <person name="Riley R."/>
            <person name="Ohm R."/>
            <person name="Sun H."/>
            <person name="Tunlid A."/>
            <person name="Henrissat B."/>
            <person name="Grigoriev I.V."/>
            <person name="Hibbett D.S."/>
            <person name="Martin F."/>
        </authorList>
    </citation>
    <scope>NUCLEOTIDE SEQUENCE [LARGE SCALE GENOMIC DNA]</scope>
    <source>
        <strain evidence="3">Marx 270</strain>
    </source>
</reference>
<dbReference type="Proteomes" id="UP000054217">
    <property type="component" value="Unassembled WGS sequence"/>
</dbReference>
<dbReference type="Gene3D" id="3.40.50.300">
    <property type="entry name" value="P-loop containing nucleotide triphosphate hydrolases"/>
    <property type="match status" value="1"/>
</dbReference>